<dbReference type="Proteomes" id="UP000703590">
    <property type="component" value="Unassembled WGS sequence"/>
</dbReference>
<sequence>MLVGFEFQNGEWIERTPPMFRHLPRPQRRMLFLTQYNLCAEPDERVLLKGCHQPLAEHFFDAIRQSIPKPLSPVSSRLVFCPRSSALIHAFLSGDMHAAHAIACNMATLPSFEPAKRIYRLFAKENPGMMFDASGLFLQFVYEKICKRNPDKNVYIECDEIIIEEAGERVLSVVPCVKRVDKNNPKGVEEEISRAWKRLAQNGTRAVYLVFPRNALFTRHIQVRQPHEQCARVKLVPYIISHSVKEQ</sequence>
<protein>
    <submittedName>
        <fullName evidence="1">Uncharacterized protein</fullName>
    </submittedName>
</protein>
<reference evidence="2" key="1">
    <citation type="submission" date="2021-02" db="EMBL/GenBank/DDBJ databases">
        <title>Sulfurospirillum tamanensis sp. nov.</title>
        <authorList>
            <person name="Merkel A.Y."/>
        </authorList>
    </citation>
    <scope>NUCLEOTIDE SEQUENCE [LARGE SCALE GENOMIC DNA]</scope>
    <source>
        <strain evidence="2">T05b</strain>
    </source>
</reference>
<evidence type="ECO:0000313" key="1">
    <source>
        <dbReference type="EMBL" id="MBN2964422.1"/>
    </source>
</evidence>
<dbReference type="EMBL" id="JAFHKK010000011">
    <property type="protein sequence ID" value="MBN2964422.1"/>
    <property type="molecule type" value="Genomic_DNA"/>
</dbReference>
<reference evidence="1 2" key="2">
    <citation type="submission" date="2021-02" db="EMBL/GenBank/DDBJ databases">
        <title>Sulfurospirillum tamanensis sp. nov.</title>
        <authorList>
            <person name="Frolova A."/>
            <person name="Merkel A."/>
            <person name="Slobodkin A."/>
        </authorList>
    </citation>
    <scope>NUCLEOTIDE SEQUENCE [LARGE SCALE GENOMIC DNA]</scope>
    <source>
        <strain evidence="1 2">T05b</strain>
    </source>
</reference>
<comment type="caution">
    <text evidence="1">The sequence shown here is derived from an EMBL/GenBank/DDBJ whole genome shotgun (WGS) entry which is preliminary data.</text>
</comment>
<name>A0ABS2WRW8_9BACT</name>
<gene>
    <name evidence="1" type="ORF">JWV37_06495</name>
</gene>
<reference evidence="1 2" key="3">
    <citation type="submission" date="2021-02" db="EMBL/GenBank/DDBJ databases">
        <authorList>
            <person name="Merkel A.Y."/>
        </authorList>
    </citation>
    <scope>NUCLEOTIDE SEQUENCE [LARGE SCALE GENOMIC DNA]</scope>
    <source>
        <strain evidence="1 2">T05b</strain>
    </source>
</reference>
<organism evidence="1 2">
    <name type="scientific">Sulfurospirillum tamanense</name>
    <dbReference type="NCBI Taxonomy" id="2813362"/>
    <lineage>
        <taxon>Bacteria</taxon>
        <taxon>Pseudomonadati</taxon>
        <taxon>Campylobacterota</taxon>
        <taxon>Epsilonproteobacteria</taxon>
        <taxon>Campylobacterales</taxon>
        <taxon>Sulfurospirillaceae</taxon>
        <taxon>Sulfurospirillum</taxon>
    </lineage>
</organism>
<proteinExistence type="predicted"/>
<accession>A0ABS2WRW8</accession>
<keyword evidence="2" id="KW-1185">Reference proteome</keyword>
<evidence type="ECO:0000313" key="2">
    <source>
        <dbReference type="Proteomes" id="UP000703590"/>
    </source>
</evidence>
<dbReference type="RefSeq" id="WP_205458972.1">
    <property type="nucleotide sequence ID" value="NZ_JAFHKK010000011.1"/>
</dbReference>